<accession>A0A8J3BBW4</accession>
<dbReference type="Gene3D" id="3.40.640.10">
    <property type="entry name" value="Type I PLP-dependent aspartate aminotransferase-like (Major domain)"/>
    <property type="match status" value="1"/>
</dbReference>
<comment type="caution">
    <text evidence="8">The sequence shown here is derived from an EMBL/GenBank/DDBJ whole genome shotgun (WGS) entry which is preliminary data.</text>
</comment>
<evidence type="ECO:0000256" key="5">
    <source>
        <dbReference type="ARBA" id="ARBA00022898"/>
    </source>
</evidence>
<evidence type="ECO:0000256" key="6">
    <source>
        <dbReference type="RuleBase" id="RU000481"/>
    </source>
</evidence>
<gene>
    <name evidence="8" type="primary">aspB</name>
    <name evidence="8" type="ORF">GCM10007043_07900</name>
</gene>
<evidence type="ECO:0000313" key="8">
    <source>
        <dbReference type="EMBL" id="GGJ96418.1"/>
    </source>
</evidence>
<dbReference type="InterPro" id="IPR015422">
    <property type="entry name" value="PyrdxlP-dep_Trfase_small"/>
</dbReference>
<dbReference type="EC" id="2.6.1.-" evidence="6"/>
<feature type="domain" description="Aminotransferase class I/classII large" evidence="7">
    <location>
        <begin position="31"/>
        <end position="384"/>
    </location>
</feature>
<dbReference type="PANTHER" id="PTHR46383">
    <property type="entry name" value="ASPARTATE AMINOTRANSFERASE"/>
    <property type="match status" value="1"/>
</dbReference>
<evidence type="ECO:0000256" key="2">
    <source>
        <dbReference type="ARBA" id="ARBA00007441"/>
    </source>
</evidence>
<dbReference type="GO" id="GO:0008483">
    <property type="term" value="F:transaminase activity"/>
    <property type="evidence" value="ECO:0007669"/>
    <property type="project" value="UniProtKB-KW"/>
</dbReference>
<dbReference type="InterPro" id="IPR015424">
    <property type="entry name" value="PyrdxlP-dep_Trfase"/>
</dbReference>
<protein>
    <recommendedName>
        <fullName evidence="6">Aminotransferase</fullName>
        <ecNumber evidence="6">2.6.1.-</ecNumber>
    </recommendedName>
</protein>
<dbReference type="GO" id="GO:0030170">
    <property type="term" value="F:pyridoxal phosphate binding"/>
    <property type="evidence" value="ECO:0007669"/>
    <property type="project" value="InterPro"/>
</dbReference>
<evidence type="ECO:0000256" key="3">
    <source>
        <dbReference type="ARBA" id="ARBA00022576"/>
    </source>
</evidence>
<dbReference type="PRINTS" id="PR00753">
    <property type="entry name" value="ACCSYNTHASE"/>
</dbReference>
<keyword evidence="4 6" id="KW-0808">Transferase</keyword>
<sequence length="393" mass="42797">MRLAKRVQALSPSPTLAITAKAKELRAHGHDVIGLGAGEPDFNTPEHIIAAAERAMRAGHTKYTAAAGIPELRKAIAEKLRADNGLTYTPDQVTVTVGAKHALYNIFQVLVDPGDEVIIPTPYWVSYPEQVKLAEGVPVFVEGKEENGFKITPEQLEAAITDRTRAVILNSPSNPTGAVYTRDELAALAEVCVRRDIWIISDEIYEKLIYDGEHVSIASLGPEVYARTITVNGVSKPYSMTGWRIGYAAGPREVIRAMNDLSSHSTSNPTTPAQYAALEAITGPQDALEEMKRAFRQRRDWLIPALNAIPGITCQWPAGAFYAFANVREACEAGGFADADAWAEALLEEEKVAVVPGTGFGCPHHIRISYATSLEALQEAVARIRRFVERHSG</sequence>
<dbReference type="AlphaFoldDB" id="A0A8J3BBW4"/>
<evidence type="ECO:0000256" key="4">
    <source>
        <dbReference type="ARBA" id="ARBA00022679"/>
    </source>
</evidence>
<dbReference type="Gene3D" id="3.90.1150.10">
    <property type="entry name" value="Aspartate Aminotransferase, domain 1"/>
    <property type="match status" value="1"/>
</dbReference>
<dbReference type="InterPro" id="IPR050596">
    <property type="entry name" value="AspAT/PAT-like"/>
</dbReference>
<dbReference type="FunFam" id="3.40.640.10:FF:000033">
    <property type="entry name" value="Aspartate aminotransferase"/>
    <property type="match status" value="1"/>
</dbReference>
<dbReference type="SUPFAM" id="SSF53383">
    <property type="entry name" value="PLP-dependent transferases"/>
    <property type="match status" value="1"/>
</dbReference>
<keyword evidence="9" id="KW-1185">Reference proteome</keyword>
<dbReference type="CDD" id="cd00609">
    <property type="entry name" value="AAT_like"/>
    <property type="match status" value="1"/>
</dbReference>
<reference evidence="8" key="1">
    <citation type="journal article" date="2014" name="Int. J. Syst. Evol. Microbiol.">
        <title>Complete genome sequence of Corynebacterium casei LMG S-19264T (=DSM 44701T), isolated from a smear-ripened cheese.</title>
        <authorList>
            <consortium name="US DOE Joint Genome Institute (JGI-PGF)"/>
            <person name="Walter F."/>
            <person name="Albersmeier A."/>
            <person name="Kalinowski J."/>
            <person name="Ruckert C."/>
        </authorList>
    </citation>
    <scope>NUCLEOTIDE SEQUENCE</scope>
    <source>
        <strain evidence="8">JCM 14719</strain>
    </source>
</reference>
<dbReference type="InterPro" id="IPR015421">
    <property type="entry name" value="PyrdxlP-dep_Trfase_major"/>
</dbReference>
<dbReference type="RefSeq" id="WP_188816854.1">
    <property type="nucleotide sequence ID" value="NZ_BMOF01000010.1"/>
</dbReference>
<comment type="cofactor">
    <cofactor evidence="1 6">
        <name>pyridoxal 5'-phosphate</name>
        <dbReference type="ChEBI" id="CHEBI:597326"/>
    </cofactor>
</comment>
<evidence type="ECO:0000313" key="9">
    <source>
        <dbReference type="Proteomes" id="UP000637720"/>
    </source>
</evidence>
<comment type="similarity">
    <text evidence="2 6">Belongs to the class-I pyridoxal-phosphate-dependent aminotransferase family.</text>
</comment>
<keyword evidence="3 6" id="KW-0032">Aminotransferase</keyword>
<organism evidence="8 9">
    <name type="scientific">Calditerricola satsumensis</name>
    <dbReference type="NCBI Taxonomy" id="373054"/>
    <lineage>
        <taxon>Bacteria</taxon>
        <taxon>Bacillati</taxon>
        <taxon>Bacillota</taxon>
        <taxon>Bacilli</taxon>
        <taxon>Bacillales</taxon>
        <taxon>Bacillaceae</taxon>
        <taxon>Calditerricola</taxon>
    </lineage>
</organism>
<name>A0A8J3BBW4_9BACI</name>
<dbReference type="PANTHER" id="PTHR46383:SF1">
    <property type="entry name" value="ASPARTATE AMINOTRANSFERASE"/>
    <property type="match status" value="1"/>
</dbReference>
<evidence type="ECO:0000259" key="7">
    <source>
        <dbReference type="Pfam" id="PF00155"/>
    </source>
</evidence>
<proteinExistence type="inferred from homology"/>
<dbReference type="Pfam" id="PF00155">
    <property type="entry name" value="Aminotran_1_2"/>
    <property type="match status" value="1"/>
</dbReference>
<dbReference type="InterPro" id="IPR004838">
    <property type="entry name" value="NHTrfase_class1_PyrdxlP-BS"/>
</dbReference>
<dbReference type="Proteomes" id="UP000637720">
    <property type="component" value="Unassembled WGS sequence"/>
</dbReference>
<dbReference type="EMBL" id="BMOF01000010">
    <property type="protein sequence ID" value="GGJ96418.1"/>
    <property type="molecule type" value="Genomic_DNA"/>
</dbReference>
<dbReference type="GO" id="GO:0006520">
    <property type="term" value="P:amino acid metabolic process"/>
    <property type="evidence" value="ECO:0007669"/>
    <property type="project" value="InterPro"/>
</dbReference>
<evidence type="ECO:0000256" key="1">
    <source>
        <dbReference type="ARBA" id="ARBA00001933"/>
    </source>
</evidence>
<dbReference type="PROSITE" id="PS00105">
    <property type="entry name" value="AA_TRANSFER_CLASS_1"/>
    <property type="match status" value="1"/>
</dbReference>
<reference evidence="8" key="2">
    <citation type="submission" date="2020-09" db="EMBL/GenBank/DDBJ databases">
        <authorList>
            <person name="Sun Q."/>
            <person name="Ohkuma M."/>
        </authorList>
    </citation>
    <scope>NUCLEOTIDE SEQUENCE</scope>
    <source>
        <strain evidence="8">JCM 14719</strain>
    </source>
</reference>
<dbReference type="InterPro" id="IPR004839">
    <property type="entry name" value="Aminotransferase_I/II_large"/>
</dbReference>
<keyword evidence="5" id="KW-0663">Pyridoxal phosphate</keyword>